<dbReference type="HOGENOM" id="CLU_137928_0_0_9"/>
<dbReference type="PANTHER" id="PTHR36849">
    <property type="entry name" value="CYTOPLASMIC PROTEIN-RELATED"/>
    <property type="match status" value="1"/>
</dbReference>
<accession>D7UUJ6</accession>
<dbReference type="STRING" id="525367.HMPREF0556_10121"/>
<gene>
    <name evidence="1" type="ORF">HMPREF0556_10121</name>
</gene>
<name>D7UUJ6_LISGR</name>
<protein>
    <submittedName>
        <fullName evidence="1">Uncharacterized protein</fullName>
    </submittedName>
</protein>
<proteinExistence type="predicted"/>
<dbReference type="InterPro" id="IPR052552">
    <property type="entry name" value="YeaO-like"/>
</dbReference>
<organism evidence="1 2">
    <name type="scientific">Listeria grayi DSM 20601</name>
    <dbReference type="NCBI Taxonomy" id="525367"/>
    <lineage>
        <taxon>Bacteria</taxon>
        <taxon>Bacillati</taxon>
        <taxon>Bacillota</taxon>
        <taxon>Bacilli</taxon>
        <taxon>Bacillales</taxon>
        <taxon>Listeriaceae</taxon>
        <taxon>Listeria</taxon>
    </lineage>
</organism>
<evidence type="ECO:0000313" key="1">
    <source>
        <dbReference type="EMBL" id="EFI84922.1"/>
    </source>
</evidence>
<dbReference type="eggNOG" id="COG3189">
    <property type="taxonomic scope" value="Bacteria"/>
</dbReference>
<dbReference type="PANTHER" id="PTHR36849:SF1">
    <property type="entry name" value="CYTOPLASMIC PROTEIN"/>
    <property type="match status" value="1"/>
</dbReference>
<keyword evidence="2" id="KW-1185">Reference proteome</keyword>
<dbReference type="Pfam" id="PF22752">
    <property type="entry name" value="DUF488-N3i"/>
    <property type="match status" value="1"/>
</dbReference>
<dbReference type="AlphaFoldDB" id="D7UUJ6"/>
<reference evidence="1" key="1">
    <citation type="submission" date="2010-06" db="EMBL/GenBank/DDBJ databases">
        <authorList>
            <person name="Muzny D."/>
            <person name="Qin X."/>
            <person name="Buhay C."/>
            <person name="Dugan-Rocha S."/>
            <person name="Ding Y."/>
            <person name="Chen G."/>
            <person name="Hawes A."/>
            <person name="Holder M."/>
            <person name="Jhangiani S."/>
            <person name="Johnson A."/>
            <person name="Khan Z."/>
            <person name="Li Z."/>
            <person name="Liu W."/>
            <person name="Liu X."/>
            <person name="Perez L."/>
            <person name="Shen H."/>
            <person name="Wang Q."/>
            <person name="Watt J."/>
            <person name="Xi L."/>
            <person name="Xin Y."/>
            <person name="Zhou J."/>
            <person name="Deng J."/>
            <person name="Jiang H."/>
            <person name="Liu Y."/>
            <person name="Qu J."/>
            <person name="Song X.-Z."/>
            <person name="Zhang L."/>
            <person name="Villasana D."/>
            <person name="Johnson A."/>
            <person name="Liu J."/>
            <person name="Liyanage D."/>
            <person name="Lorensuhewa L."/>
            <person name="Robinson T."/>
            <person name="Song A."/>
            <person name="Song B.-B."/>
            <person name="Dinh H."/>
            <person name="Thornton R."/>
            <person name="Coyle M."/>
            <person name="Francisco L."/>
            <person name="Jackson L."/>
            <person name="Javaid M."/>
            <person name="Korchina V."/>
            <person name="Kovar C."/>
            <person name="Mata R."/>
            <person name="Mathew T."/>
            <person name="Ngo R."/>
            <person name="Nguyen L."/>
            <person name="Nguyen N."/>
            <person name="Okwuonu G."/>
            <person name="Ongeri F."/>
            <person name="Pham C."/>
            <person name="Simmons D."/>
            <person name="Wilczek-Boney K."/>
            <person name="Hale W."/>
            <person name="Jakkamsetti A."/>
            <person name="Pham P."/>
            <person name="Ruth R."/>
            <person name="San Lucas F."/>
            <person name="Warren J."/>
            <person name="Zhang J."/>
            <person name="Zhao Z."/>
            <person name="Zhou C."/>
            <person name="Zhu D."/>
            <person name="Lee S."/>
            <person name="Bess C."/>
            <person name="Blankenburg K."/>
            <person name="Forbes L."/>
            <person name="Fu Q."/>
            <person name="Gubbala S."/>
            <person name="Hirani K."/>
            <person name="Jayaseelan J.C."/>
            <person name="Lara F."/>
            <person name="Munidasa M."/>
            <person name="Palculict T."/>
            <person name="Patil S."/>
            <person name="Pu L.-L."/>
            <person name="Saada N."/>
            <person name="Tang L."/>
            <person name="Weissenberger G."/>
            <person name="Zhu Y."/>
            <person name="Hemphill L."/>
            <person name="Shang Y."/>
            <person name="Youmans B."/>
            <person name="Ayvaz T."/>
            <person name="Ross M."/>
            <person name="Santibanez J."/>
            <person name="Aqrawi P."/>
            <person name="Gross S."/>
            <person name="Joshi V."/>
            <person name="Fowler G."/>
            <person name="Nazareth L."/>
            <person name="Reid J."/>
            <person name="Worley K."/>
            <person name="Petrosino J."/>
            <person name="Highlander S."/>
            <person name="Gibbs R."/>
        </authorList>
    </citation>
    <scope>NUCLEOTIDE SEQUENCE [LARGE SCALE GENOMIC DNA]</scope>
    <source>
        <strain evidence="1">DSM 20601</strain>
    </source>
</reference>
<evidence type="ECO:0000313" key="2">
    <source>
        <dbReference type="Proteomes" id="UP000010119"/>
    </source>
</evidence>
<dbReference type="Proteomes" id="UP000010119">
    <property type="component" value="Unassembled WGS sequence"/>
</dbReference>
<dbReference type="EMBL" id="ACCR02000002">
    <property type="protein sequence ID" value="EFI84922.1"/>
    <property type="molecule type" value="Genomic_DNA"/>
</dbReference>
<comment type="caution">
    <text evidence="1">The sequence shown here is derived from an EMBL/GenBank/DDBJ whole genome shotgun (WGS) entry which is preliminary data.</text>
</comment>
<sequence length="131" mass="15455">MADDKEMKRMEPILIKRIYDPANNNDGYRILVDRLWPRGISKEKALLDEWMKDIAPSPALRKWFDHQEKRFATFRSDYQMELLTDPVKNELLHQILEKAATKNVTLLYAAKDPHINHAVVLLETLLQQRKS</sequence>